<proteinExistence type="predicted"/>
<evidence type="ECO:0000313" key="1">
    <source>
        <dbReference type="EMBL" id="OUC01069.1"/>
    </source>
</evidence>
<protein>
    <submittedName>
        <fullName evidence="1">Uncharacterized protein</fullName>
    </submittedName>
</protein>
<dbReference type="AlphaFoldDB" id="A0A9X6RGX1"/>
<accession>A0A9X6RGX1</accession>
<gene>
    <name evidence="1" type="ORF">BK784_13595</name>
</gene>
<name>A0A9X6RGX1_BACTV</name>
<dbReference type="Proteomes" id="UP000195160">
    <property type="component" value="Unassembled WGS sequence"/>
</dbReference>
<dbReference type="RefSeq" id="WP_218779586.1">
    <property type="nucleotide sequence ID" value="NZ_MOOV01000098.1"/>
</dbReference>
<comment type="caution">
    <text evidence="1">The sequence shown here is derived from an EMBL/GenBank/DDBJ whole genome shotgun (WGS) entry which is preliminary data.</text>
</comment>
<evidence type="ECO:0000313" key="2">
    <source>
        <dbReference type="Proteomes" id="UP000195160"/>
    </source>
</evidence>
<reference evidence="1 2" key="1">
    <citation type="submission" date="2016-10" db="EMBL/GenBank/DDBJ databases">
        <title>Comparative genomics of Bacillus thuringiensis reveals a path to pathogens against multiple invertebrate hosts.</title>
        <authorList>
            <person name="Zheng J."/>
            <person name="Gao Q."/>
            <person name="Liu H."/>
            <person name="Peng D."/>
            <person name="Ruan L."/>
            <person name="Sun M."/>
        </authorList>
    </citation>
    <scope>NUCLEOTIDE SEQUENCE [LARGE SCALE GENOMIC DNA]</scope>
    <source>
        <strain evidence="1">T30001</strain>
    </source>
</reference>
<organism evidence="1 2">
    <name type="scientific">Bacillus thuringiensis subsp. medellin</name>
    <dbReference type="NCBI Taxonomy" id="79672"/>
    <lineage>
        <taxon>Bacteria</taxon>
        <taxon>Bacillati</taxon>
        <taxon>Bacillota</taxon>
        <taxon>Bacilli</taxon>
        <taxon>Bacillales</taxon>
        <taxon>Bacillaceae</taxon>
        <taxon>Bacillus</taxon>
        <taxon>Bacillus cereus group</taxon>
    </lineage>
</organism>
<dbReference type="EMBL" id="MOOV01000098">
    <property type="protein sequence ID" value="OUC01069.1"/>
    <property type="molecule type" value="Genomic_DNA"/>
</dbReference>
<sequence length="436" mass="50117">MSRSNEIIVSDSMEIGPVKTNEVYTLIKKTLTNVREDMHENPYIEEALRVLPVGGYRSAIGAFWNAVVDDLRNKIIFRSLPMFNKEVTLSREIKSYDDFQNYVNDDELIEGAYKIGVIGWEASKVLKHAKETRHIFSGHPSSTDPSVIKVLAMMEDCIKYVLKEEYPMQIIDIDEYVTILATEDYDRNAVGIENALGDLPDRYKNELSNRLFTSYIHQNSTTIQRSNIEFCAPILWKVLSKPIKTQIVRRVDQEIAKGNSTIIDLAFSFVEVVEGNVYLSLNSKRYKIEPIIEELELHLDVFQKENSCVRELERFANSVPAELLPRYVNALTQTYIGHMGGSAYFNRTDFYADGAAVRIPGMFEKFDDMAADAFILSIKSNKRIKQRIRNAAKLRRLRSLGNIVLERVSENYHEKTFLTNLVDESKEKEFFDSLSQ</sequence>